<dbReference type="EMBL" id="FP929130">
    <property type="protein sequence ID" value="CBX96976.1"/>
    <property type="molecule type" value="Genomic_DNA"/>
</dbReference>
<dbReference type="VEuPathDB" id="FungiDB:LEMA_P101070.1"/>
<accession>E5A0B6</accession>
<dbReference type="Proteomes" id="UP000002668">
    <property type="component" value="Genome"/>
</dbReference>
<dbReference type="GeneID" id="13283316"/>
<dbReference type="InParanoid" id="E5A0B6"/>
<evidence type="ECO:0000313" key="1">
    <source>
        <dbReference type="EMBL" id="CBX96976.1"/>
    </source>
</evidence>
<dbReference type="AlphaFoldDB" id="E5A0B6"/>
<organism evidence="2">
    <name type="scientific">Leptosphaeria maculans (strain JN3 / isolate v23.1.3 / race Av1-4-5-6-7-8)</name>
    <name type="common">Blackleg fungus</name>
    <name type="synonym">Phoma lingam</name>
    <dbReference type="NCBI Taxonomy" id="985895"/>
    <lineage>
        <taxon>Eukaryota</taxon>
        <taxon>Fungi</taxon>
        <taxon>Dikarya</taxon>
        <taxon>Ascomycota</taxon>
        <taxon>Pezizomycotina</taxon>
        <taxon>Dothideomycetes</taxon>
        <taxon>Pleosporomycetidae</taxon>
        <taxon>Pleosporales</taxon>
        <taxon>Pleosporineae</taxon>
        <taxon>Leptosphaeriaceae</taxon>
        <taxon>Plenodomus</taxon>
        <taxon>Plenodomus lingam/Leptosphaeria maculans species complex</taxon>
    </lineage>
</organism>
<sequence length="73" mass="7805">MDVSTLRDLPAQVAAVVQPSPAAGDSLQALASAFLLQLETDKPAPVFVRTSSVMLMRFAIICTTYKSISFLTC</sequence>
<reference evidence="2" key="1">
    <citation type="journal article" date="2011" name="Nat. Commun.">
        <title>Effector diversification within compartments of the Leptosphaeria maculans genome affected by Repeat-Induced Point mutations.</title>
        <authorList>
            <person name="Rouxel T."/>
            <person name="Grandaubert J."/>
            <person name="Hane J.K."/>
            <person name="Hoede C."/>
            <person name="van de Wouw A.P."/>
            <person name="Couloux A."/>
            <person name="Dominguez V."/>
            <person name="Anthouard V."/>
            <person name="Bally P."/>
            <person name="Bourras S."/>
            <person name="Cozijnsen A.J."/>
            <person name="Ciuffetti L.M."/>
            <person name="Degrave A."/>
            <person name="Dilmaghani A."/>
            <person name="Duret L."/>
            <person name="Fudal I."/>
            <person name="Goodwin S.B."/>
            <person name="Gout L."/>
            <person name="Glaser N."/>
            <person name="Linglin J."/>
            <person name="Kema G.H.J."/>
            <person name="Lapalu N."/>
            <person name="Lawrence C.B."/>
            <person name="May K."/>
            <person name="Meyer M."/>
            <person name="Ollivier B."/>
            <person name="Poulain J."/>
            <person name="Schoch C.L."/>
            <person name="Simon A."/>
            <person name="Spatafora J.W."/>
            <person name="Stachowiak A."/>
            <person name="Turgeon B.G."/>
            <person name="Tyler B.M."/>
            <person name="Vincent D."/>
            <person name="Weissenbach J."/>
            <person name="Amselem J."/>
            <person name="Quesneville H."/>
            <person name="Oliver R.P."/>
            <person name="Wincker P."/>
            <person name="Balesdent M.-H."/>
            <person name="Howlett B.J."/>
        </authorList>
    </citation>
    <scope>NUCLEOTIDE SEQUENCE [LARGE SCALE GENOMIC DNA]</scope>
    <source>
        <strain evidence="2">JN3 / isolate v23.1.3 / race Av1-4-5-6-7-8</strain>
    </source>
</reference>
<evidence type="ECO:0000313" key="2">
    <source>
        <dbReference type="Proteomes" id="UP000002668"/>
    </source>
</evidence>
<proteinExistence type="predicted"/>
<dbReference type="HOGENOM" id="CLU_2705262_0_0_1"/>
<protein>
    <submittedName>
        <fullName evidence="1">Predicted protein</fullName>
    </submittedName>
</protein>
<dbReference type="RefSeq" id="XP_003840455.1">
    <property type="nucleotide sequence ID" value="XM_003840407.1"/>
</dbReference>
<name>E5A0B6_LEPMJ</name>
<gene>
    <name evidence="1" type="ORF">LEMA_P101070.1</name>
</gene>
<keyword evidence="2" id="KW-1185">Reference proteome</keyword>